<keyword evidence="5 10" id="KW-0132">Cell division</keyword>
<comment type="subcellular location">
    <subcellularLocation>
        <location evidence="1">Cell membrane</location>
        <topology evidence="1">Multi-pass membrane protein</topology>
    </subcellularLocation>
</comment>
<comment type="caution">
    <text evidence="14">The sequence shown here is derived from an EMBL/GenBank/DDBJ whole genome shotgun (WGS) entry which is preliminary data.</text>
</comment>
<dbReference type="GO" id="GO:0005886">
    <property type="term" value="C:plasma membrane"/>
    <property type="evidence" value="ECO:0007669"/>
    <property type="project" value="UniProtKB-SubCell"/>
</dbReference>
<gene>
    <name evidence="14" type="ORF">A3D72_00015</name>
</gene>
<dbReference type="PANTHER" id="PTHR47755:SF1">
    <property type="entry name" value="CELL DIVISION PROTEIN FTSX"/>
    <property type="match status" value="1"/>
</dbReference>
<accession>A0A1F7U5Q3</accession>
<dbReference type="AlphaFoldDB" id="A0A1F7U5Q3"/>
<dbReference type="Pfam" id="PF02687">
    <property type="entry name" value="FtsX"/>
    <property type="match status" value="1"/>
</dbReference>
<feature type="domain" description="ABC3 transporter permease C-terminal" evidence="12">
    <location>
        <begin position="180"/>
        <end position="302"/>
    </location>
</feature>
<evidence type="ECO:0000256" key="7">
    <source>
        <dbReference type="ARBA" id="ARBA00022989"/>
    </source>
</evidence>
<evidence type="ECO:0000256" key="6">
    <source>
        <dbReference type="ARBA" id="ARBA00022692"/>
    </source>
</evidence>
<feature type="domain" description="FtsX extracellular" evidence="13">
    <location>
        <begin position="58"/>
        <end position="145"/>
    </location>
</feature>
<dbReference type="Proteomes" id="UP000176303">
    <property type="component" value="Unassembled WGS sequence"/>
</dbReference>
<keyword evidence="4 10" id="KW-1003">Cell membrane</keyword>
<reference evidence="14 15" key="1">
    <citation type="journal article" date="2016" name="Nat. Commun.">
        <title>Thousands of microbial genomes shed light on interconnected biogeochemical processes in an aquifer system.</title>
        <authorList>
            <person name="Anantharaman K."/>
            <person name="Brown C.T."/>
            <person name="Hug L.A."/>
            <person name="Sharon I."/>
            <person name="Castelle C.J."/>
            <person name="Probst A.J."/>
            <person name="Thomas B.C."/>
            <person name="Singh A."/>
            <person name="Wilkins M.J."/>
            <person name="Karaoz U."/>
            <person name="Brodie E.L."/>
            <person name="Williams K.H."/>
            <person name="Hubbard S.S."/>
            <person name="Banfield J.F."/>
        </authorList>
    </citation>
    <scope>NUCLEOTIDE SEQUENCE [LARGE SCALE GENOMIC DNA]</scope>
</reference>
<sequence>MISTARVFKFAAQDFWRNFWLSVITTSIMLLAFVSVNTLLVLNILAQTAINTVEQRIDISVYFKPDASEQIVAEAKGYLLSLPQVRSVEATSPEEALQRLKARHAENPLIAESVAALEANPLGATLSVKARRPDDFPSILTALENPTFAESIAEKNYDDHRLVIERIRSIAAKVERSAAAVSVIFTIIAALIVFNSIRIAIYTHREEIGIMRLVGASNWFIRTPFVIESIFYSLLACGLAVAIIFPILSVIGPSVANFFDGTSFDILGYFWDNAVWIFGLELAGAIFLSVSASALAVGKYLKV</sequence>
<evidence type="ECO:0000313" key="15">
    <source>
        <dbReference type="Proteomes" id="UP000176303"/>
    </source>
</evidence>
<feature type="transmembrane region" description="Helical" evidence="11">
    <location>
        <begin position="275"/>
        <end position="297"/>
    </location>
</feature>
<evidence type="ECO:0000256" key="9">
    <source>
        <dbReference type="ARBA" id="ARBA00023306"/>
    </source>
</evidence>
<proteinExistence type="inferred from homology"/>
<evidence type="ECO:0000256" key="2">
    <source>
        <dbReference type="ARBA" id="ARBA00007379"/>
    </source>
</evidence>
<keyword evidence="7 11" id="KW-1133">Transmembrane helix</keyword>
<dbReference type="EMBL" id="MGDZ01000026">
    <property type="protein sequence ID" value="OGL73600.1"/>
    <property type="molecule type" value="Genomic_DNA"/>
</dbReference>
<evidence type="ECO:0000256" key="4">
    <source>
        <dbReference type="ARBA" id="ARBA00022475"/>
    </source>
</evidence>
<dbReference type="InterPro" id="IPR003838">
    <property type="entry name" value="ABC3_permease_C"/>
</dbReference>
<comment type="similarity">
    <text evidence="2 10">Belongs to the ABC-4 integral membrane protein family. FtsX subfamily.</text>
</comment>
<dbReference type="Gene3D" id="3.30.70.3040">
    <property type="match status" value="1"/>
</dbReference>
<dbReference type="STRING" id="1802391.A3D72_00015"/>
<evidence type="ECO:0000256" key="1">
    <source>
        <dbReference type="ARBA" id="ARBA00004651"/>
    </source>
</evidence>
<evidence type="ECO:0000259" key="12">
    <source>
        <dbReference type="Pfam" id="PF02687"/>
    </source>
</evidence>
<name>A0A1F7U5Q3_9BACT</name>
<dbReference type="InterPro" id="IPR040690">
    <property type="entry name" value="FtsX_ECD"/>
</dbReference>
<feature type="transmembrane region" description="Helical" evidence="11">
    <location>
        <begin position="178"/>
        <end position="202"/>
    </location>
</feature>
<dbReference type="InterPro" id="IPR004513">
    <property type="entry name" value="FtsX"/>
</dbReference>
<feature type="transmembrane region" description="Helical" evidence="11">
    <location>
        <begin position="234"/>
        <end position="255"/>
    </location>
</feature>
<keyword evidence="9 10" id="KW-0131">Cell cycle</keyword>
<dbReference type="GO" id="GO:0051301">
    <property type="term" value="P:cell division"/>
    <property type="evidence" value="ECO:0007669"/>
    <property type="project" value="UniProtKB-KW"/>
</dbReference>
<evidence type="ECO:0000256" key="11">
    <source>
        <dbReference type="SAM" id="Phobius"/>
    </source>
</evidence>
<protein>
    <recommendedName>
        <fullName evidence="3 10">Cell division protein FtsX</fullName>
    </recommendedName>
</protein>
<evidence type="ECO:0000256" key="8">
    <source>
        <dbReference type="ARBA" id="ARBA00023136"/>
    </source>
</evidence>
<feature type="transmembrane region" description="Helical" evidence="11">
    <location>
        <begin position="20"/>
        <end position="46"/>
    </location>
</feature>
<evidence type="ECO:0000313" key="14">
    <source>
        <dbReference type="EMBL" id="OGL73600.1"/>
    </source>
</evidence>
<evidence type="ECO:0000256" key="10">
    <source>
        <dbReference type="PIRNR" id="PIRNR003097"/>
    </source>
</evidence>
<dbReference type="Pfam" id="PF18075">
    <property type="entry name" value="FtsX_ECD"/>
    <property type="match status" value="1"/>
</dbReference>
<evidence type="ECO:0000259" key="13">
    <source>
        <dbReference type="Pfam" id="PF18075"/>
    </source>
</evidence>
<keyword evidence="6 11" id="KW-0812">Transmembrane</keyword>
<dbReference type="PIRSF" id="PIRSF003097">
    <property type="entry name" value="FtsX"/>
    <property type="match status" value="1"/>
</dbReference>
<keyword evidence="8 10" id="KW-0472">Membrane</keyword>
<evidence type="ECO:0000256" key="3">
    <source>
        <dbReference type="ARBA" id="ARBA00021907"/>
    </source>
</evidence>
<dbReference type="PANTHER" id="PTHR47755">
    <property type="entry name" value="CELL DIVISION PROTEIN FTSX"/>
    <property type="match status" value="1"/>
</dbReference>
<organism evidence="14 15">
    <name type="scientific">Candidatus Uhrbacteria bacterium RIFCSPHIGHO2_02_FULL_57_19</name>
    <dbReference type="NCBI Taxonomy" id="1802391"/>
    <lineage>
        <taxon>Bacteria</taxon>
        <taxon>Candidatus Uhriibacteriota</taxon>
    </lineage>
</organism>
<evidence type="ECO:0000256" key="5">
    <source>
        <dbReference type="ARBA" id="ARBA00022618"/>
    </source>
</evidence>